<keyword evidence="5 10" id="KW-0566">Pantothenate biosynthesis</keyword>
<evidence type="ECO:0000256" key="1">
    <source>
        <dbReference type="ARBA" id="ARBA00004994"/>
    </source>
</evidence>
<reference evidence="13 14" key="1">
    <citation type="submission" date="2018-01" db="EMBL/GenBank/DDBJ databases">
        <title>Draft genome of the type strain Pseudomonas oceani DSM 100277 isolated from the deep water in Okinawa trough, northwestern Pacific Ocean.</title>
        <authorList>
            <person name="Gomila M."/>
            <person name="Mulet M."/>
            <person name="Garcia-Valdes E."/>
            <person name="Lalucat J."/>
        </authorList>
    </citation>
    <scope>NUCLEOTIDE SEQUENCE [LARGE SCALE GENOMIC DNA]</scope>
    <source>
        <strain evidence="13 14">DSM 100277</strain>
    </source>
</reference>
<organism evidence="13 14">
    <name type="scientific">Halopseudomonas oceani</name>
    <dbReference type="NCBI Taxonomy" id="1708783"/>
    <lineage>
        <taxon>Bacteria</taxon>
        <taxon>Pseudomonadati</taxon>
        <taxon>Pseudomonadota</taxon>
        <taxon>Gammaproteobacteria</taxon>
        <taxon>Pseudomonadales</taxon>
        <taxon>Pseudomonadaceae</taxon>
        <taxon>Halopseudomonas</taxon>
    </lineage>
</organism>
<sequence>MLYIVGAGSLGLLWAARLRLANRDCRLILRNSSRLEQWNRNGGELGFNDGAAVHRLPLAAETADATTPILRLVVATKSYAALPAVESVRHRLQPDAEIFLLQNGLGSQQAIADAFPACRVYCISVTDGAWRPSEQELIWAGRGHNIIGPLHPDIPAPDWLSSLPASIATSWQPDIMPVLWRKLAVNCAINPFTLIYDCRNGEVPERADGWLTECLAELQQLLTLQGVQGDLDQQVHSVILATANNSSSTRQDLHAGRRTELDYILGYACRAAHAAGLATPALDRLHRAAQDTLRTHRLPAD</sequence>
<evidence type="ECO:0000256" key="4">
    <source>
        <dbReference type="ARBA" id="ARBA00019465"/>
    </source>
</evidence>
<evidence type="ECO:0000256" key="2">
    <source>
        <dbReference type="ARBA" id="ARBA00007870"/>
    </source>
</evidence>
<comment type="pathway">
    <text evidence="1 10">Cofactor biosynthesis; (R)-pantothenate biosynthesis; (R)-pantoate from 3-methyl-2-oxobutanoate: step 2/2.</text>
</comment>
<dbReference type="GO" id="GO:0008677">
    <property type="term" value="F:2-dehydropantoate 2-reductase activity"/>
    <property type="evidence" value="ECO:0007669"/>
    <property type="project" value="UniProtKB-EC"/>
</dbReference>
<evidence type="ECO:0000256" key="9">
    <source>
        <dbReference type="ARBA" id="ARBA00048793"/>
    </source>
</evidence>
<dbReference type="InterPro" id="IPR003710">
    <property type="entry name" value="ApbA"/>
</dbReference>
<name>A0A2P4EZ18_9GAMM</name>
<dbReference type="PANTHER" id="PTHR43765">
    <property type="entry name" value="2-DEHYDROPANTOATE 2-REDUCTASE-RELATED"/>
    <property type="match status" value="1"/>
</dbReference>
<evidence type="ECO:0000259" key="11">
    <source>
        <dbReference type="Pfam" id="PF02558"/>
    </source>
</evidence>
<dbReference type="EC" id="1.1.1.169" evidence="3 10"/>
<keyword evidence="6 10" id="KW-0521">NADP</keyword>
<comment type="catalytic activity">
    <reaction evidence="9 10">
        <text>(R)-pantoate + NADP(+) = 2-dehydropantoate + NADPH + H(+)</text>
        <dbReference type="Rhea" id="RHEA:16233"/>
        <dbReference type="ChEBI" id="CHEBI:11561"/>
        <dbReference type="ChEBI" id="CHEBI:15378"/>
        <dbReference type="ChEBI" id="CHEBI:15980"/>
        <dbReference type="ChEBI" id="CHEBI:57783"/>
        <dbReference type="ChEBI" id="CHEBI:58349"/>
        <dbReference type="EC" id="1.1.1.169"/>
    </reaction>
</comment>
<proteinExistence type="inferred from homology"/>
<dbReference type="PANTHER" id="PTHR43765:SF2">
    <property type="entry name" value="2-DEHYDROPANTOATE 2-REDUCTASE"/>
    <property type="match status" value="1"/>
</dbReference>
<evidence type="ECO:0000256" key="6">
    <source>
        <dbReference type="ARBA" id="ARBA00022857"/>
    </source>
</evidence>
<feature type="domain" description="Ketopantoate reductase N-terminal" evidence="11">
    <location>
        <begin position="3"/>
        <end position="150"/>
    </location>
</feature>
<dbReference type="OrthoDB" id="6530772at2"/>
<comment type="function">
    <text evidence="10">Catalyzes the NADPH-dependent reduction of ketopantoate into pantoic acid.</text>
</comment>
<dbReference type="Proteomes" id="UP000243451">
    <property type="component" value="Unassembled WGS sequence"/>
</dbReference>
<dbReference type="InterPro" id="IPR013332">
    <property type="entry name" value="KPR_N"/>
</dbReference>
<protein>
    <recommendedName>
        <fullName evidence="4 10">2-dehydropantoate 2-reductase</fullName>
        <ecNumber evidence="3 10">1.1.1.169</ecNumber>
    </recommendedName>
    <alternativeName>
        <fullName evidence="8 10">Ketopantoate reductase</fullName>
    </alternativeName>
</protein>
<dbReference type="SUPFAM" id="SSF51735">
    <property type="entry name" value="NAD(P)-binding Rossmann-fold domains"/>
    <property type="match status" value="1"/>
</dbReference>
<feature type="domain" description="Ketopantoate reductase C-terminal" evidence="12">
    <location>
        <begin position="174"/>
        <end position="289"/>
    </location>
</feature>
<dbReference type="InterPro" id="IPR013328">
    <property type="entry name" value="6PGD_dom2"/>
</dbReference>
<accession>A0A2P4EZ18</accession>
<evidence type="ECO:0000313" key="13">
    <source>
        <dbReference type="EMBL" id="POB05697.1"/>
    </source>
</evidence>
<dbReference type="InterPro" id="IPR036291">
    <property type="entry name" value="NAD(P)-bd_dom_sf"/>
</dbReference>
<dbReference type="InterPro" id="IPR008927">
    <property type="entry name" value="6-PGluconate_DH-like_C_sf"/>
</dbReference>
<dbReference type="Gene3D" id="3.40.50.720">
    <property type="entry name" value="NAD(P)-binding Rossmann-like Domain"/>
    <property type="match status" value="1"/>
</dbReference>
<evidence type="ECO:0000256" key="7">
    <source>
        <dbReference type="ARBA" id="ARBA00023002"/>
    </source>
</evidence>
<dbReference type="InterPro" id="IPR050838">
    <property type="entry name" value="Ketopantoate_reductase"/>
</dbReference>
<keyword evidence="14" id="KW-1185">Reference proteome</keyword>
<gene>
    <name evidence="13" type="ORF">C1949_03125</name>
</gene>
<dbReference type="UniPathway" id="UPA00028">
    <property type="reaction ID" value="UER00004"/>
</dbReference>
<comment type="caution">
    <text evidence="13">The sequence shown here is derived from an EMBL/GenBank/DDBJ whole genome shotgun (WGS) entry which is preliminary data.</text>
</comment>
<dbReference type="AlphaFoldDB" id="A0A2P4EZ18"/>
<dbReference type="SUPFAM" id="SSF48179">
    <property type="entry name" value="6-phosphogluconate dehydrogenase C-terminal domain-like"/>
    <property type="match status" value="1"/>
</dbReference>
<dbReference type="GO" id="GO:0050661">
    <property type="term" value="F:NADP binding"/>
    <property type="evidence" value="ECO:0007669"/>
    <property type="project" value="TreeGrafter"/>
</dbReference>
<dbReference type="GO" id="GO:0005737">
    <property type="term" value="C:cytoplasm"/>
    <property type="evidence" value="ECO:0007669"/>
    <property type="project" value="TreeGrafter"/>
</dbReference>
<evidence type="ECO:0000313" key="14">
    <source>
        <dbReference type="Proteomes" id="UP000243451"/>
    </source>
</evidence>
<dbReference type="GO" id="GO:0015940">
    <property type="term" value="P:pantothenate biosynthetic process"/>
    <property type="evidence" value="ECO:0007669"/>
    <property type="project" value="UniProtKB-UniPathway"/>
</dbReference>
<dbReference type="Gene3D" id="1.10.1040.10">
    <property type="entry name" value="N-(1-d-carboxylethyl)-l-norvaline Dehydrogenase, domain 2"/>
    <property type="match status" value="1"/>
</dbReference>
<dbReference type="EMBL" id="PPSK01000002">
    <property type="protein sequence ID" value="POB05697.1"/>
    <property type="molecule type" value="Genomic_DNA"/>
</dbReference>
<comment type="similarity">
    <text evidence="2 10">Belongs to the ketopantoate reductase family.</text>
</comment>
<evidence type="ECO:0000256" key="10">
    <source>
        <dbReference type="RuleBase" id="RU362068"/>
    </source>
</evidence>
<keyword evidence="7 10" id="KW-0560">Oxidoreductase</keyword>
<dbReference type="InterPro" id="IPR013752">
    <property type="entry name" value="KPA_reductase"/>
</dbReference>
<dbReference type="RefSeq" id="WP_104737023.1">
    <property type="nucleotide sequence ID" value="NZ_BMHR01000004.1"/>
</dbReference>
<dbReference type="NCBIfam" id="TIGR00745">
    <property type="entry name" value="apbA_panE"/>
    <property type="match status" value="1"/>
</dbReference>
<dbReference type="Pfam" id="PF02558">
    <property type="entry name" value="ApbA"/>
    <property type="match status" value="1"/>
</dbReference>
<evidence type="ECO:0000256" key="3">
    <source>
        <dbReference type="ARBA" id="ARBA00013014"/>
    </source>
</evidence>
<evidence type="ECO:0000259" key="12">
    <source>
        <dbReference type="Pfam" id="PF08546"/>
    </source>
</evidence>
<evidence type="ECO:0000256" key="5">
    <source>
        <dbReference type="ARBA" id="ARBA00022655"/>
    </source>
</evidence>
<evidence type="ECO:0000256" key="8">
    <source>
        <dbReference type="ARBA" id="ARBA00032024"/>
    </source>
</evidence>
<dbReference type="Pfam" id="PF08546">
    <property type="entry name" value="ApbA_C"/>
    <property type="match status" value="1"/>
</dbReference>